<evidence type="ECO:0000313" key="1">
    <source>
        <dbReference type="EMBL" id="MCS3866492.1"/>
    </source>
</evidence>
<dbReference type="EMBL" id="JANTYZ010000013">
    <property type="protein sequence ID" value="MCS3866492.1"/>
    <property type="molecule type" value="Genomic_DNA"/>
</dbReference>
<dbReference type="Proteomes" id="UP001155034">
    <property type="component" value="Unassembled WGS sequence"/>
</dbReference>
<comment type="caution">
    <text evidence="1">The sequence shown here is derived from an EMBL/GenBank/DDBJ whole genome shotgun (WGS) entry which is preliminary data.</text>
</comment>
<name>A0A9X2R945_9BACT</name>
<gene>
    <name evidence="1" type="ORF">GGP82_003066</name>
</gene>
<sequence>MNPGVAPLSYLAAGLTSETNIRTSLLPIAVDQTRGLGASSKGLRALAPCPD</sequence>
<accession>A0A9X2R945</accession>
<evidence type="ECO:0000313" key="2">
    <source>
        <dbReference type="Proteomes" id="UP001155034"/>
    </source>
</evidence>
<dbReference type="AlphaFoldDB" id="A0A9X2R945"/>
<protein>
    <submittedName>
        <fullName evidence="1">Uncharacterized protein</fullName>
    </submittedName>
</protein>
<proteinExistence type="predicted"/>
<reference evidence="1" key="1">
    <citation type="submission" date="2022-08" db="EMBL/GenBank/DDBJ databases">
        <title>Genomic Encyclopedia of Type Strains, Phase V (KMG-V): Genome sequencing to study the core and pangenomes of soil and plant-associated prokaryotes.</title>
        <authorList>
            <person name="Whitman W."/>
        </authorList>
    </citation>
    <scope>NUCLEOTIDE SEQUENCE</scope>
    <source>
        <strain evidence="1">SP2016B</strain>
    </source>
</reference>
<organism evidence="1 2">
    <name type="scientific">Salinibacter ruber</name>
    <dbReference type="NCBI Taxonomy" id="146919"/>
    <lineage>
        <taxon>Bacteria</taxon>
        <taxon>Pseudomonadati</taxon>
        <taxon>Rhodothermota</taxon>
        <taxon>Rhodothermia</taxon>
        <taxon>Rhodothermales</taxon>
        <taxon>Salinibacteraceae</taxon>
        <taxon>Salinibacter</taxon>
    </lineage>
</organism>